<evidence type="ECO:0000313" key="4">
    <source>
        <dbReference type="Ensembl" id="ENSSSCP00030007215.1"/>
    </source>
</evidence>
<proteinExistence type="predicted"/>
<dbReference type="InterPro" id="IPR051242">
    <property type="entry name" value="WD-EF-hand_domain"/>
</dbReference>
<dbReference type="InterPro" id="IPR019775">
    <property type="entry name" value="WD40_repeat_CS"/>
</dbReference>
<name>A0A8D0HRQ9_PIG</name>
<dbReference type="Ensembl" id="ENSSSCT00030016095.1">
    <property type="protein sequence ID" value="ENSSSCP00030007215.1"/>
    <property type="gene ID" value="ENSSSCG00030011734.1"/>
</dbReference>
<feature type="repeat" description="WD" evidence="3">
    <location>
        <begin position="57"/>
        <end position="89"/>
    </location>
</feature>
<evidence type="ECO:0000313" key="5">
    <source>
        <dbReference type="Proteomes" id="UP000694570"/>
    </source>
</evidence>
<accession>A0A8D0HRQ9</accession>
<dbReference type="SUPFAM" id="SSF50978">
    <property type="entry name" value="WD40 repeat-like"/>
    <property type="match status" value="1"/>
</dbReference>
<dbReference type="Gene3D" id="2.130.10.10">
    <property type="entry name" value="YVTN repeat-like/Quinoprotein amine dehydrogenase"/>
    <property type="match status" value="1"/>
</dbReference>
<keyword evidence="1 3" id="KW-0853">WD repeat</keyword>
<dbReference type="PROSITE" id="PS50082">
    <property type="entry name" value="WD_REPEATS_2"/>
    <property type="match status" value="1"/>
</dbReference>
<dbReference type="InterPro" id="IPR015943">
    <property type="entry name" value="WD40/YVTN_repeat-like_dom_sf"/>
</dbReference>
<keyword evidence="2" id="KW-0677">Repeat</keyword>
<sequence>MPGHISVIPQAVGTTGGAAQTRVFSQLGRRGIWGWDRKLAVGAWGLDFLVCPSLSQDHGHKEDILCVAQCPPFLLATSSYDGEIIIWNVISGHVCCKLNTPSTSDGAEDGEGPDRSVSCLTFLKTRAANLESAAASLITNGPQGSITFWRLFGRTCPIANFTPSKDRAQVSSMVVTAGDARAYVADQDGFVRVYDIEEYGLWGPELQPPKTLGGGSLLPLYLVSLELIEEEKLLLSSSLDHTVRLWSTDGEYIGTFGQSSPWDIFTPASWSRSGVPCEVLTNPQSLPAHPALERGVPATLTGETEQEKAVEGKAGAELKGCYLWPWNTRDSAPCLTHCQIRETNAENPACSTCSPLGNTF</sequence>
<dbReference type="Ensembl" id="ENSSSCT00040067713.1">
    <property type="protein sequence ID" value="ENSSSCP00040028768.1"/>
    <property type="gene ID" value="ENSSSCG00040050071.1"/>
</dbReference>
<dbReference type="Proteomes" id="UP000694570">
    <property type="component" value="Unplaced"/>
</dbReference>
<evidence type="ECO:0000256" key="1">
    <source>
        <dbReference type="ARBA" id="ARBA00022574"/>
    </source>
</evidence>
<evidence type="ECO:0000256" key="2">
    <source>
        <dbReference type="ARBA" id="ARBA00022737"/>
    </source>
</evidence>
<dbReference type="Proteomes" id="UP000694722">
    <property type="component" value="Unplaced"/>
</dbReference>
<dbReference type="SMART" id="SM00320">
    <property type="entry name" value="WD40"/>
    <property type="match status" value="3"/>
</dbReference>
<dbReference type="Ensembl" id="ENSSSCT00060082349.1">
    <property type="protein sequence ID" value="ENSSSCP00060035666.1"/>
    <property type="gene ID" value="ENSSSCG00060060264.1"/>
</dbReference>
<protein>
    <submittedName>
        <fullName evidence="4">Uncharacterized protein</fullName>
    </submittedName>
</protein>
<dbReference type="Pfam" id="PF00400">
    <property type="entry name" value="WD40"/>
    <property type="match status" value="2"/>
</dbReference>
<dbReference type="Proteomes" id="UP000694723">
    <property type="component" value="Unplaced"/>
</dbReference>
<dbReference type="AlphaFoldDB" id="A0A8D0HRQ9"/>
<dbReference type="InterPro" id="IPR036322">
    <property type="entry name" value="WD40_repeat_dom_sf"/>
</dbReference>
<dbReference type="PANTHER" id="PTHR44324">
    <property type="entry name" value="WD40 REPEAT DOMAIN 95"/>
    <property type="match status" value="1"/>
</dbReference>
<organism evidence="4 5">
    <name type="scientific">Sus scrofa</name>
    <name type="common">Pig</name>
    <dbReference type="NCBI Taxonomy" id="9823"/>
    <lineage>
        <taxon>Eukaryota</taxon>
        <taxon>Metazoa</taxon>
        <taxon>Chordata</taxon>
        <taxon>Craniata</taxon>
        <taxon>Vertebrata</taxon>
        <taxon>Euteleostomi</taxon>
        <taxon>Mammalia</taxon>
        <taxon>Eutheria</taxon>
        <taxon>Laurasiatheria</taxon>
        <taxon>Artiodactyla</taxon>
        <taxon>Suina</taxon>
        <taxon>Suidae</taxon>
        <taxon>Sus</taxon>
    </lineage>
</organism>
<dbReference type="PROSITE" id="PS00678">
    <property type="entry name" value="WD_REPEATS_1"/>
    <property type="match status" value="1"/>
</dbReference>
<evidence type="ECO:0000256" key="3">
    <source>
        <dbReference type="PROSITE-ProRule" id="PRU00221"/>
    </source>
</evidence>
<dbReference type="PANTHER" id="PTHR44324:SF4">
    <property type="entry name" value="WD40 REPEAT DOMAIN 95"/>
    <property type="match status" value="1"/>
</dbReference>
<dbReference type="InterPro" id="IPR001680">
    <property type="entry name" value="WD40_rpt"/>
</dbReference>
<reference evidence="4" key="1">
    <citation type="submission" date="2025-05" db="UniProtKB">
        <authorList>
            <consortium name="Ensembl"/>
        </authorList>
    </citation>
    <scope>IDENTIFICATION</scope>
</reference>